<feature type="compositionally biased region" description="Low complexity" evidence="1">
    <location>
        <begin position="117"/>
        <end position="134"/>
    </location>
</feature>
<dbReference type="KEGG" id="osn:115229373"/>
<feature type="region of interest" description="Disordered" evidence="1">
    <location>
        <begin position="33"/>
        <end position="191"/>
    </location>
</feature>
<name>A0A6P7U238_9MOLL</name>
<protein>
    <submittedName>
        <fullName evidence="3">Vegetative cell wall protein gp1-like</fullName>
    </submittedName>
</protein>
<organism evidence="2 3">
    <name type="scientific">Octopus sinensis</name>
    <name type="common">East Asian common octopus</name>
    <dbReference type="NCBI Taxonomy" id="2607531"/>
    <lineage>
        <taxon>Eukaryota</taxon>
        <taxon>Metazoa</taxon>
        <taxon>Spiralia</taxon>
        <taxon>Lophotrochozoa</taxon>
        <taxon>Mollusca</taxon>
        <taxon>Cephalopoda</taxon>
        <taxon>Coleoidea</taxon>
        <taxon>Octopodiformes</taxon>
        <taxon>Octopoda</taxon>
        <taxon>Incirrata</taxon>
        <taxon>Octopodidae</taxon>
        <taxon>Octopus</taxon>
    </lineage>
</organism>
<reference evidence="3" key="1">
    <citation type="submission" date="2025-08" db="UniProtKB">
        <authorList>
            <consortium name="RefSeq"/>
        </authorList>
    </citation>
    <scope>IDENTIFICATION</scope>
</reference>
<dbReference type="Proteomes" id="UP000515154">
    <property type="component" value="Unplaced"/>
</dbReference>
<dbReference type="AlphaFoldDB" id="A0A6P7U238"/>
<keyword evidence="2" id="KW-1185">Reference proteome</keyword>
<evidence type="ECO:0000313" key="3">
    <source>
        <dbReference type="RefSeq" id="XP_029655597.1"/>
    </source>
</evidence>
<gene>
    <name evidence="3" type="primary">LOC115229373</name>
</gene>
<sequence>MVRQCVNCGKLGHTANFKGCRKFKEATRQVGGDVIPKVSRPPSVAAPAQPTGKQVKQAKPPKSAWVARPVKPASHRTPSAAAPAPKPGKQAKQAKPPKSACVAKPVMPASHRTPSVAAPAPQPGKQAKQAKPPKSAWVAKPASHIASGSVPPSPTKPAKRVKASESARMPKPAMPSESATGDTAQQNLGAKRLPPYVEMPLHSPPCERVPQDSVSPAVELCIRLITLCREMKCSVADMLRRNYAEAKKILGEEPI</sequence>
<dbReference type="RefSeq" id="XP_029655597.1">
    <property type="nucleotide sequence ID" value="XM_029799737.1"/>
</dbReference>
<feature type="compositionally biased region" description="Low complexity" evidence="1">
    <location>
        <begin position="78"/>
        <end position="100"/>
    </location>
</feature>
<proteinExistence type="predicted"/>
<evidence type="ECO:0000313" key="2">
    <source>
        <dbReference type="Proteomes" id="UP000515154"/>
    </source>
</evidence>
<feature type="compositionally biased region" description="Polar residues" evidence="1">
    <location>
        <begin position="177"/>
        <end position="188"/>
    </location>
</feature>
<evidence type="ECO:0000256" key="1">
    <source>
        <dbReference type="SAM" id="MobiDB-lite"/>
    </source>
</evidence>
<accession>A0A6P7U238</accession>